<dbReference type="Pfam" id="PF03473">
    <property type="entry name" value="MOSC"/>
    <property type="match status" value="1"/>
</dbReference>
<feature type="domain" description="MOSC" evidence="1">
    <location>
        <begin position="141"/>
        <end position="304"/>
    </location>
</feature>
<dbReference type="RefSeq" id="WP_255063653.1">
    <property type="nucleotide sequence ID" value="NZ_JANDBD010000013.1"/>
</dbReference>
<dbReference type="EMBL" id="JANDBD010000013">
    <property type="protein sequence ID" value="MCP9275798.1"/>
    <property type="molecule type" value="Genomic_DNA"/>
</dbReference>
<dbReference type="InterPro" id="IPR005302">
    <property type="entry name" value="MoCF_Sase_C"/>
</dbReference>
<dbReference type="InterPro" id="IPR005303">
    <property type="entry name" value="MOCOS_middle"/>
</dbReference>
<accession>A0ABT1M9F1</accession>
<dbReference type="PROSITE" id="PS51340">
    <property type="entry name" value="MOSC"/>
    <property type="match status" value="1"/>
</dbReference>
<name>A0ABT1M9F1_9MYCO</name>
<gene>
    <name evidence="2" type="ORF">NM203_26760</name>
</gene>
<dbReference type="Gene3D" id="2.40.33.20">
    <property type="entry name" value="PK beta-barrel domain-like"/>
    <property type="match status" value="1"/>
</dbReference>
<dbReference type="Pfam" id="PF03476">
    <property type="entry name" value="MOSC_N"/>
    <property type="match status" value="1"/>
</dbReference>
<evidence type="ECO:0000313" key="3">
    <source>
        <dbReference type="Proteomes" id="UP001651690"/>
    </source>
</evidence>
<organism evidence="2 3">
    <name type="scientific">Mycolicibacterium arenosum</name>
    <dbReference type="NCBI Taxonomy" id="2952157"/>
    <lineage>
        <taxon>Bacteria</taxon>
        <taxon>Bacillati</taxon>
        <taxon>Actinomycetota</taxon>
        <taxon>Actinomycetes</taxon>
        <taxon>Mycobacteriales</taxon>
        <taxon>Mycobacteriaceae</taxon>
        <taxon>Mycolicibacterium</taxon>
    </lineage>
</organism>
<dbReference type="Proteomes" id="UP001651690">
    <property type="component" value="Unassembled WGS sequence"/>
</dbReference>
<reference evidence="2 3" key="1">
    <citation type="submission" date="2022-06" db="EMBL/GenBank/DDBJ databases">
        <title>Mycolicibacterium sp. CAU 1645 isolated from seawater.</title>
        <authorList>
            <person name="Kim W."/>
        </authorList>
    </citation>
    <scope>NUCLEOTIDE SEQUENCE [LARGE SCALE GENOMIC DNA]</scope>
    <source>
        <strain evidence="2 3">CAU 1645</strain>
    </source>
</reference>
<evidence type="ECO:0000313" key="2">
    <source>
        <dbReference type="EMBL" id="MCP9275798.1"/>
    </source>
</evidence>
<protein>
    <submittedName>
        <fullName evidence="2">MOSC domain-containing protein</fullName>
    </submittedName>
</protein>
<dbReference type="InterPro" id="IPR011037">
    <property type="entry name" value="Pyrv_Knase-like_insert_dom_sf"/>
</dbReference>
<keyword evidence="3" id="KW-1185">Reference proteome</keyword>
<sequence length="340" mass="37216">MTGDERLREERTTSAVRELWRFPVKSMGGSTVDRVRLDRRGAHADRLWAVRDIEKGVTASARRLPVLLGCAARYRVEPADDAGPGNAPGVVVTFPDGRELTDDDPAIHVALSELVGREMRLVALPPVDDTSQHRMTMSDSMANFRAAQVRKDFGLDDTEALPDTSVFSTKDVITLARFSTPPGAFHDLSPVHLMTTASLRDLSPGETGYDVRRFRPNVLVDVGDVQQEFPETAWVGGELSVGTARLQVTMPTIRCVVPTRPQADIELDRTITRQLAERTNRFLGVYADVTTPGVVRVGDDVTVSLAKPPSVIRRAAAAANKTATRGVQRILEATVLREKA</sequence>
<evidence type="ECO:0000259" key="1">
    <source>
        <dbReference type="PROSITE" id="PS51340"/>
    </source>
</evidence>
<dbReference type="SUPFAM" id="SSF50800">
    <property type="entry name" value="PK beta-barrel domain-like"/>
    <property type="match status" value="1"/>
</dbReference>
<proteinExistence type="predicted"/>
<comment type="caution">
    <text evidence="2">The sequence shown here is derived from an EMBL/GenBank/DDBJ whole genome shotgun (WGS) entry which is preliminary data.</text>
</comment>